<evidence type="ECO:0000313" key="3">
    <source>
        <dbReference type="Proteomes" id="UP001050975"/>
    </source>
</evidence>
<evidence type="ECO:0000313" key="2">
    <source>
        <dbReference type="EMBL" id="GET44170.1"/>
    </source>
</evidence>
<dbReference type="AlphaFoldDB" id="A0AAV3XTP2"/>
<comment type="caution">
    <text evidence="2">The sequence shown here is derived from an EMBL/GenBank/DDBJ whole genome shotgun (WGS) entry which is preliminary data.</text>
</comment>
<organism evidence="2 3">
    <name type="scientific">Microseira wollei NIES-4236</name>
    <dbReference type="NCBI Taxonomy" id="2530354"/>
    <lineage>
        <taxon>Bacteria</taxon>
        <taxon>Bacillati</taxon>
        <taxon>Cyanobacteriota</taxon>
        <taxon>Cyanophyceae</taxon>
        <taxon>Oscillatoriophycideae</taxon>
        <taxon>Aerosakkonematales</taxon>
        <taxon>Aerosakkonemataceae</taxon>
        <taxon>Microseira</taxon>
    </lineage>
</organism>
<keyword evidence="1" id="KW-0472">Membrane</keyword>
<dbReference type="Proteomes" id="UP001050975">
    <property type="component" value="Unassembled WGS sequence"/>
</dbReference>
<accession>A0AAV3XTP2</accession>
<keyword evidence="3" id="KW-1185">Reference proteome</keyword>
<proteinExistence type="predicted"/>
<evidence type="ECO:0000256" key="1">
    <source>
        <dbReference type="SAM" id="Phobius"/>
    </source>
</evidence>
<sequence>MQIKYCIFCVQAGFSMFILFHAVPQSNGDSVYRALSLAVLGYCFPSPISLVEKEGKQR</sequence>
<gene>
    <name evidence="2" type="ORF">MiSe_89960</name>
</gene>
<feature type="transmembrane region" description="Helical" evidence="1">
    <location>
        <begin position="5"/>
        <end position="24"/>
    </location>
</feature>
<dbReference type="EMBL" id="BLAY01000300">
    <property type="protein sequence ID" value="GET44170.1"/>
    <property type="molecule type" value="Genomic_DNA"/>
</dbReference>
<feature type="transmembrane region" description="Helical" evidence="1">
    <location>
        <begin position="30"/>
        <end position="51"/>
    </location>
</feature>
<protein>
    <submittedName>
        <fullName evidence="2">Uncharacterized protein</fullName>
    </submittedName>
</protein>
<keyword evidence="1" id="KW-0812">Transmembrane</keyword>
<name>A0AAV3XTP2_9CYAN</name>
<keyword evidence="1" id="KW-1133">Transmembrane helix</keyword>
<reference evidence="2" key="1">
    <citation type="submission" date="2019-10" db="EMBL/GenBank/DDBJ databases">
        <title>Draft genome sequece of Microseira wollei NIES-4236.</title>
        <authorList>
            <person name="Yamaguchi H."/>
            <person name="Suzuki S."/>
            <person name="Kawachi M."/>
        </authorList>
    </citation>
    <scope>NUCLEOTIDE SEQUENCE</scope>
    <source>
        <strain evidence="2">NIES-4236</strain>
    </source>
</reference>